<dbReference type="GO" id="GO:0032580">
    <property type="term" value="C:Golgi cisterna membrane"/>
    <property type="evidence" value="ECO:0007669"/>
    <property type="project" value="UniProtKB-SubCell"/>
</dbReference>
<name>A0A6G1BII1_9ORYZ</name>
<keyword evidence="6" id="KW-0333">Golgi apparatus</keyword>
<evidence type="ECO:0000256" key="2">
    <source>
        <dbReference type="ARBA" id="ARBA00022676"/>
    </source>
</evidence>
<evidence type="ECO:0000313" key="8">
    <source>
        <dbReference type="Proteomes" id="UP000479710"/>
    </source>
</evidence>
<dbReference type="Pfam" id="PF03254">
    <property type="entry name" value="XG_FTase"/>
    <property type="match status" value="1"/>
</dbReference>
<dbReference type="GO" id="GO:0042546">
    <property type="term" value="P:cell wall biogenesis"/>
    <property type="evidence" value="ECO:0007669"/>
    <property type="project" value="InterPro"/>
</dbReference>
<keyword evidence="5 6" id="KW-0961">Cell wall biogenesis/degradation</keyword>
<keyword evidence="2 6" id="KW-0328">Glycosyltransferase</keyword>
<proteinExistence type="inferred from homology"/>
<dbReference type="PANTHER" id="PTHR31889:SF62">
    <property type="entry name" value="FUCOSYLTRANSFERASE"/>
    <property type="match status" value="1"/>
</dbReference>
<comment type="caution">
    <text evidence="7">The sequence shown here is derived from an EMBL/GenBank/DDBJ whole genome shotgun (WGS) entry which is preliminary data.</text>
</comment>
<comment type="similarity">
    <text evidence="1 6">Belongs to the glycosyltransferase 37 family.</text>
</comment>
<dbReference type="EC" id="2.4.1.-" evidence="6"/>
<dbReference type="GO" id="GO:0009969">
    <property type="term" value="P:xyloglucan biosynthetic process"/>
    <property type="evidence" value="ECO:0007669"/>
    <property type="project" value="TreeGrafter"/>
</dbReference>
<dbReference type="AlphaFoldDB" id="A0A6G1BII1"/>
<dbReference type="GO" id="GO:0071555">
    <property type="term" value="P:cell wall organization"/>
    <property type="evidence" value="ECO:0007669"/>
    <property type="project" value="UniProtKB-UniRule"/>
</dbReference>
<organism evidence="7 8">
    <name type="scientific">Oryza meyeriana var. granulata</name>
    <dbReference type="NCBI Taxonomy" id="110450"/>
    <lineage>
        <taxon>Eukaryota</taxon>
        <taxon>Viridiplantae</taxon>
        <taxon>Streptophyta</taxon>
        <taxon>Embryophyta</taxon>
        <taxon>Tracheophyta</taxon>
        <taxon>Spermatophyta</taxon>
        <taxon>Magnoliopsida</taxon>
        <taxon>Liliopsida</taxon>
        <taxon>Poales</taxon>
        <taxon>Poaceae</taxon>
        <taxon>BOP clade</taxon>
        <taxon>Oryzoideae</taxon>
        <taxon>Oryzeae</taxon>
        <taxon>Oryzinae</taxon>
        <taxon>Oryza</taxon>
        <taxon>Oryza meyeriana</taxon>
    </lineage>
</organism>
<comment type="function">
    <text evidence="6">May be involved in cell wall biosynthesis.</text>
</comment>
<accession>A0A6G1BII1</accession>
<gene>
    <name evidence="7" type="ORF">E2562_002273</name>
</gene>
<dbReference type="EMBL" id="SPHZ02000012">
    <property type="protein sequence ID" value="KAF0887544.1"/>
    <property type="molecule type" value="Genomic_DNA"/>
</dbReference>
<sequence>MLLTAFYHKVPRTRCVRAVSMEPCFHKPPTATCQGKVAVDENVTRHIKRCEDLPRGIKLFD</sequence>
<protein>
    <recommendedName>
        <fullName evidence="6">Fucosyltransferase</fullName>
        <ecNumber evidence="6">2.4.1.-</ecNumber>
    </recommendedName>
</protein>
<evidence type="ECO:0000313" key="7">
    <source>
        <dbReference type="EMBL" id="KAF0887544.1"/>
    </source>
</evidence>
<dbReference type="Proteomes" id="UP000479710">
    <property type="component" value="Unassembled WGS sequence"/>
</dbReference>
<evidence type="ECO:0000256" key="5">
    <source>
        <dbReference type="ARBA" id="ARBA00023316"/>
    </source>
</evidence>
<keyword evidence="8" id="KW-1185">Reference proteome</keyword>
<evidence type="ECO:0000256" key="1">
    <source>
        <dbReference type="ARBA" id="ARBA00010481"/>
    </source>
</evidence>
<dbReference type="InterPro" id="IPR004938">
    <property type="entry name" value="XG_FTase"/>
</dbReference>
<dbReference type="GO" id="GO:0008107">
    <property type="term" value="F:galactoside 2-alpha-L-fucosyltransferase activity"/>
    <property type="evidence" value="ECO:0007669"/>
    <property type="project" value="InterPro"/>
</dbReference>
<keyword evidence="3 6" id="KW-0808">Transferase</keyword>
<reference evidence="7 8" key="1">
    <citation type="submission" date="2019-11" db="EMBL/GenBank/DDBJ databases">
        <title>Whole genome sequence of Oryza granulata.</title>
        <authorList>
            <person name="Li W."/>
        </authorList>
    </citation>
    <scope>NUCLEOTIDE SEQUENCE [LARGE SCALE GENOMIC DNA]</scope>
    <source>
        <strain evidence="8">cv. Menghai</strain>
        <tissue evidence="7">Leaf</tissue>
    </source>
</reference>
<evidence type="ECO:0000256" key="3">
    <source>
        <dbReference type="ARBA" id="ARBA00022679"/>
    </source>
</evidence>
<evidence type="ECO:0000256" key="6">
    <source>
        <dbReference type="RuleBase" id="RU367004"/>
    </source>
</evidence>
<comment type="subcellular location">
    <subcellularLocation>
        <location evidence="6">Golgi apparatus</location>
        <location evidence="6">Golgi stack membrane</location>
        <topology evidence="6">Single-pass type II membrane protein</topology>
    </subcellularLocation>
</comment>
<dbReference type="PANTHER" id="PTHR31889">
    <property type="entry name" value="FUCOSYLTRANSFERASE 2-RELATED"/>
    <property type="match status" value="1"/>
</dbReference>
<keyword evidence="4" id="KW-0325">Glycoprotein</keyword>
<evidence type="ECO:0000256" key="4">
    <source>
        <dbReference type="ARBA" id="ARBA00023180"/>
    </source>
</evidence>